<dbReference type="PATRIC" id="fig|148604.4.peg.1337"/>
<sequence>MATKEDNKFKQKKSEEKEVIYDKVMQRFETGMIYAFNKGHQLGFILLLSDSPVEFEPDFFAQPDSLKVFISSLEHMVSNELIEDSFRKDAMLVLINFTRRYFEGGYPKIKDFATRFYLKGLGVALDQVRENVVQKPYKITGRSRMLNVPYNKDFTVTPAFKGSFSVESPRYEEWDIQWDETYPKAMGSGLIAKVLVHQFTAKEIKDYAAVDAKTYRMVKDFFSAPFADDELLYLVRLDLLAMVDISNFPRIIEANEYQIIKMAIQKTISNRLDVDSAHLFITV</sequence>
<proteinExistence type="predicted"/>
<dbReference type="AlphaFoldDB" id="A0A0R2GTI8"/>
<accession>A0A0R2GTI8</accession>
<protein>
    <submittedName>
        <fullName evidence="1">Uncharacterized protein</fullName>
    </submittedName>
</protein>
<name>A0A0R2GTI8_9LACO</name>
<comment type="caution">
    <text evidence="1">The sequence shown here is derived from an EMBL/GenBank/DDBJ whole genome shotgun (WGS) entry which is preliminary data.</text>
</comment>
<dbReference type="Proteomes" id="UP000051639">
    <property type="component" value="Unassembled WGS sequence"/>
</dbReference>
<evidence type="ECO:0000313" key="2">
    <source>
        <dbReference type="Proteomes" id="UP000051639"/>
    </source>
</evidence>
<evidence type="ECO:0000313" key="1">
    <source>
        <dbReference type="EMBL" id="KRN43742.1"/>
    </source>
</evidence>
<gene>
    <name evidence="1" type="ORF">IV41_GL001303</name>
</gene>
<reference evidence="1 2" key="1">
    <citation type="journal article" date="2015" name="Genome Announc.">
        <title>Expanding the biotechnology potential of lactobacilli through comparative genomics of 213 strains and associated genera.</title>
        <authorList>
            <person name="Sun Z."/>
            <person name="Harris H.M."/>
            <person name="McCann A."/>
            <person name="Guo C."/>
            <person name="Argimon S."/>
            <person name="Zhang W."/>
            <person name="Yang X."/>
            <person name="Jeffery I.B."/>
            <person name="Cooney J.C."/>
            <person name="Kagawa T.F."/>
            <person name="Liu W."/>
            <person name="Song Y."/>
            <person name="Salvetti E."/>
            <person name="Wrobel A."/>
            <person name="Rasinkangas P."/>
            <person name="Parkhill J."/>
            <person name="Rea M.C."/>
            <person name="O'Sullivan O."/>
            <person name="Ritari J."/>
            <person name="Douillard F.P."/>
            <person name="Paul Ross R."/>
            <person name="Yang R."/>
            <person name="Briner A.E."/>
            <person name="Felis G.E."/>
            <person name="de Vos W.M."/>
            <person name="Barrangou R."/>
            <person name="Klaenhammer T.R."/>
            <person name="Caufield P.W."/>
            <person name="Cui Y."/>
            <person name="Zhang H."/>
            <person name="O'Toole P.W."/>
        </authorList>
    </citation>
    <scope>NUCLEOTIDE SEQUENCE [LARGE SCALE GENOMIC DNA]</scope>
    <source>
        <strain evidence="1 2">DSM 14792</strain>
    </source>
</reference>
<dbReference type="EMBL" id="JQBA01000036">
    <property type="protein sequence ID" value="KRN43742.1"/>
    <property type="molecule type" value="Genomic_DNA"/>
</dbReference>
<keyword evidence="2" id="KW-1185">Reference proteome</keyword>
<organism evidence="1 2">
    <name type="scientific">Limosilactobacillus ingluviei</name>
    <dbReference type="NCBI Taxonomy" id="148604"/>
    <lineage>
        <taxon>Bacteria</taxon>
        <taxon>Bacillati</taxon>
        <taxon>Bacillota</taxon>
        <taxon>Bacilli</taxon>
        <taxon>Lactobacillales</taxon>
        <taxon>Lactobacillaceae</taxon>
        <taxon>Limosilactobacillus</taxon>
    </lineage>
</organism>